<keyword evidence="5" id="KW-0966">Cell projection</keyword>
<gene>
    <name evidence="9" type="ORF">TM35_000131560</name>
</gene>
<dbReference type="VEuPathDB" id="TriTrypDB:TM35_000131560"/>
<feature type="region of interest" description="Disordered" evidence="7">
    <location>
        <begin position="867"/>
        <end position="901"/>
    </location>
</feature>
<dbReference type="GO" id="GO:0005856">
    <property type="term" value="C:cytoskeleton"/>
    <property type="evidence" value="ECO:0007669"/>
    <property type="project" value="UniProtKB-ARBA"/>
</dbReference>
<feature type="region of interest" description="Disordered" evidence="7">
    <location>
        <begin position="1189"/>
        <end position="1303"/>
    </location>
</feature>
<dbReference type="GO" id="GO:1905515">
    <property type="term" value="P:non-motile cilium assembly"/>
    <property type="evidence" value="ECO:0007669"/>
    <property type="project" value="TreeGrafter"/>
</dbReference>
<feature type="compositionally biased region" description="Low complexity" evidence="7">
    <location>
        <begin position="1209"/>
        <end position="1221"/>
    </location>
</feature>
<keyword evidence="4" id="KW-0969">Cilium</keyword>
<dbReference type="SUPFAM" id="SSF49562">
    <property type="entry name" value="C2 domain (Calcium/lipid-binding domain, CaLB)"/>
    <property type="match status" value="1"/>
</dbReference>
<keyword evidence="3 6" id="KW-0175">Coiled coil</keyword>
<protein>
    <recommendedName>
        <fullName evidence="8">RPGR-interacting protein 1 first C2 domain-containing protein</fullName>
    </recommendedName>
</protein>
<evidence type="ECO:0000256" key="7">
    <source>
        <dbReference type="SAM" id="MobiDB-lite"/>
    </source>
</evidence>
<evidence type="ECO:0000256" key="2">
    <source>
        <dbReference type="ARBA" id="ARBA00006042"/>
    </source>
</evidence>
<comment type="subcellular location">
    <subcellularLocation>
        <location evidence="1">Cell projection</location>
        <location evidence="1">Cilium</location>
    </subcellularLocation>
</comment>
<feature type="compositionally biased region" description="Polar residues" evidence="7">
    <location>
        <begin position="1189"/>
        <end position="1198"/>
    </location>
</feature>
<feature type="compositionally biased region" description="Polar residues" evidence="7">
    <location>
        <begin position="1260"/>
        <end position="1271"/>
    </location>
</feature>
<organism evidence="9 10">
    <name type="scientific">Trypanosoma theileri</name>
    <dbReference type="NCBI Taxonomy" id="67003"/>
    <lineage>
        <taxon>Eukaryota</taxon>
        <taxon>Discoba</taxon>
        <taxon>Euglenozoa</taxon>
        <taxon>Kinetoplastea</taxon>
        <taxon>Metakinetoplastina</taxon>
        <taxon>Trypanosomatida</taxon>
        <taxon>Trypanosomatidae</taxon>
        <taxon>Trypanosoma</taxon>
    </lineage>
</organism>
<evidence type="ECO:0000256" key="3">
    <source>
        <dbReference type="ARBA" id="ARBA00023054"/>
    </source>
</evidence>
<feature type="region of interest" description="Disordered" evidence="7">
    <location>
        <begin position="42"/>
        <end position="97"/>
    </location>
</feature>
<sequence length="1303" mass="145395">MTQRGSLRKTTEEWQDAFYSVDERNRQLQKKLNEQEQELKLLRVAQRRNETHSPLTNNHTVRTAPQSNKQKTEKRTSTPAISATGKPPPPHSPPLNGSIPVYTRRDHNILDNDEGGGMYSSNNNNYNNNNNNEDGRNVCVSAVAAAPPDPMMVWGMENSLQHYATANALFHTNEELRERLDDAAALIKTHQHELAASRAEVMALQRRLDHTAGELQQVVRDRDVQAAQTRSAQQTARDLEAAVRQRDAHFTQERLALEREVAELRRRLNTGADHNTQLAADVQQLIAQTRSDHAALQQLRAKLTTAEAALASQRRSNEGLLVELRGAHTQLARERRRLLDVTRQAQLAELRAEDVAQCEEQLAAAREGRAQLEVQMEQQLQLQHAALAKQAELQHKALREDLAESRKNAAHWEEVAQLLYRDIAQRTQAHVSCREACEEAKRLRDETALALRQTTDELRLCRAKLDVVWPTHREDTRDLSPAEILATFGNYRATFKQKRTQQQQQQQPKELELWKHEKLFENTPTGVTAPRKSDDHHNDNDDNMHNGLDFTVELCDAPLEEQVRELQMANAALVAELEQLRLTNELQVERLRMMETHVRRERETVEASTAALEHREEAAQQMLQSQIDRVAFLEAQVRSLRGYEVSPDLSLHELGDGETVFELFLGQILSTETPEGIKLRNAFYPVFCSVDFLLHETVTTPIVTGLNAFLDTTVSFRVAMDALLQCYLQSRKLLIQLHRVRSQDEIHEMTFSTHNDMETTETDAVAVAAAERLFAERLCATLAEGSVSLWALVGDEKCRNAQRPTLRGHIPLYTNNGHHIASVEFSVTVRTPFSESFRMLAAEAAKHSGDLLTSITDTSRRTSMGAIMNTNSANPNPVITTSTTTTTTTSNPTTINMTRGFATGDMVTPSQVRRNTEAGKGTGAEAAAVVSFTTPQVKINSPGSMNTLLGDGKIQLVPTPHHCEAFECVSTTSSSTSLLESRHQERPSGFTLVPRTAAVASVSSSSSSTIRMLIVDVCKLHLPSDLTPVPRLSCYYSLIPLGRDVYLPAPPTPRYDCEYLQEGGSGGTRFPIASVRELLAVTREPFMLFFFDESSSTFNNAAAAAANSSSNSNSNMQKKHTEGPYWALAMAEWRLALERPEEYVTLELSLMNQQGCPVRGAFVRVRLLATSKVENKELGLTSALEMSRINSNNTSNMQEPPKYQQKEMTSLPTNTTSTTPPGFSNRHSRGGDDAGGLSRFNPPPPFSPSSALFGNRSTHDMTNTSITTIPRSPQEGGRGGRRSSGDNNEDSIELEMLRRQLDH</sequence>
<dbReference type="RefSeq" id="XP_028883218.1">
    <property type="nucleotide sequence ID" value="XM_029025372.1"/>
</dbReference>
<dbReference type="PANTHER" id="PTHR14240">
    <property type="entry name" value="RETINITIS PIGMENTOSA GTPASE REGULATOR-INTERACTING PROTEIN"/>
    <property type="match status" value="1"/>
</dbReference>
<reference evidence="9 10" key="1">
    <citation type="submission" date="2017-03" db="EMBL/GenBank/DDBJ databases">
        <title>An alternative strategy for trypanosome survival in the mammalian bloodstream revealed through genome and transcriptome analysis of the ubiquitous bovine parasite Trypanosoma (Megatrypanum) theileri.</title>
        <authorList>
            <person name="Kelly S."/>
            <person name="Ivens A."/>
            <person name="Mott A."/>
            <person name="O'Neill E."/>
            <person name="Emms D."/>
            <person name="Macleod O."/>
            <person name="Voorheis P."/>
            <person name="Matthews J."/>
            <person name="Matthews K."/>
            <person name="Carrington M."/>
        </authorList>
    </citation>
    <scope>NUCLEOTIDE SEQUENCE [LARGE SCALE GENOMIC DNA]</scope>
    <source>
        <strain evidence="9">Edinburgh</strain>
    </source>
</reference>
<evidence type="ECO:0000313" key="9">
    <source>
        <dbReference type="EMBL" id="ORC89152.1"/>
    </source>
</evidence>
<evidence type="ECO:0000313" key="10">
    <source>
        <dbReference type="Proteomes" id="UP000192257"/>
    </source>
</evidence>
<dbReference type="InterPro" id="IPR035892">
    <property type="entry name" value="C2_domain_sf"/>
</dbReference>
<comment type="caution">
    <text evidence="9">The sequence shown here is derived from an EMBL/GenBank/DDBJ whole genome shotgun (WGS) entry which is preliminary data.</text>
</comment>
<evidence type="ECO:0000256" key="6">
    <source>
        <dbReference type="SAM" id="Coils"/>
    </source>
</evidence>
<proteinExistence type="inferred from homology"/>
<feature type="coiled-coil region" evidence="6">
    <location>
        <begin position="355"/>
        <end position="415"/>
    </location>
</feature>
<dbReference type="STRING" id="67003.A0A1X0NWU6"/>
<feature type="compositionally biased region" description="Low complexity" evidence="7">
    <location>
        <begin position="879"/>
        <end position="898"/>
    </location>
</feature>
<feature type="compositionally biased region" description="Polar residues" evidence="7">
    <location>
        <begin position="868"/>
        <end position="878"/>
    </location>
</feature>
<dbReference type="GO" id="GO:0035869">
    <property type="term" value="C:ciliary transition zone"/>
    <property type="evidence" value="ECO:0007669"/>
    <property type="project" value="TreeGrafter"/>
</dbReference>
<dbReference type="InterPro" id="IPR031139">
    <property type="entry name" value="RPGRIP1_fam"/>
</dbReference>
<feature type="coiled-coil region" evidence="6">
    <location>
        <begin position="173"/>
        <end position="207"/>
    </location>
</feature>
<evidence type="ECO:0000256" key="5">
    <source>
        <dbReference type="ARBA" id="ARBA00023273"/>
    </source>
</evidence>
<feature type="domain" description="RPGR-interacting protein 1 first C2" evidence="8">
    <location>
        <begin position="652"/>
        <end position="792"/>
    </location>
</feature>
<dbReference type="EMBL" id="NBCO01000013">
    <property type="protein sequence ID" value="ORC89152.1"/>
    <property type="molecule type" value="Genomic_DNA"/>
</dbReference>
<feature type="compositionally biased region" description="Polar residues" evidence="7">
    <location>
        <begin position="52"/>
        <end position="69"/>
    </location>
</feature>
<name>A0A1X0NWU6_9TRYP</name>
<dbReference type="InterPro" id="IPR021656">
    <property type="entry name" value="C2-C2_1"/>
</dbReference>
<dbReference type="PANTHER" id="PTHR14240:SF1">
    <property type="entry name" value="PROTEIN FANTOM-RELATED"/>
    <property type="match status" value="1"/>
</dbReference>
<dbReference type="Gene3D" id="2.60.40.150">
    <property type="entry name" value="C2 domain"/>
    <property type="match status" value="1"/>
</dbReference>
<evidence type="ECO:0000256" key="1">
    <source>
        <dbReference type="ARBA" id="ARBA00004138"/>
    </source>
</evidence>
<evidence type="ECO:0000256" key="4">
    <source>
        <dbReference type="ARBA" id="ARBA00023069"/>
    </source>
</evidence>
<keyword evidence="10" id="KW-1185">Reference proteome</keyword>
<accession>A0A1X0NWU6</accession>
<dbReference type="OrthoDB" id="272770at2759"/>
<feature type="compositionally biased region" description="Basic and acidic residues" evidence="7">
    <location>
        <begin position="42"/>
        <end position="51"/>
    </location>
</feature>
<evidence type="ECO:0000259" key="8">
    <source>
        <dbReference type="Pfam" id="PF11618"/>
    </source>
</evidence>
<comment type="similarity">
    <text evidence="2">Belongs to the RPGRIP1 family.</text>
</comment>
<dbReference type="Pfam" id="PF11618">
    <property type="entry name" value="C2-C2_1"/>
    <property type="match status" value="1"/>
</dbReference>
<dbReference type="Proteomes" id="UP000192257">
    <property type="component" value="Unassembled WGS sequence"/>
</dbReference>
<dbReference type="GeneID" id="39985152"/>